<accession>A0AAE0JYL8</accession>
<evidence type="ECO:0008006" key="5">
    <source>
        <dbReference type="Google" id="ProtNLM"/>
    </source>
</evidence>
<sequence>MDFRLSISPVSRALVADKIQAFGTQALVVRADVSTPEGAAKLVKETLAGFETDTIDILGTLVSNSSIPNVDNAVLNCTDNQYLVNNAGAGIGMGTMISDLTPDQVQKAFAINNFGTLYAIQAATAHMPRGDRIVNIGTAATRMTNVRGAALYGASKAAQEHLTTILGPTKGIAVNTIVPGPTMTAARESDWFPAGKLRDEILKKFAIQGKLDRFLADVANVADAVLLVVSDHARWIIGQFISPSGGMVT</sequence>
<evidence type="ECO:0000313" key="4">
    <source>
        <dbReference type="Proteomes" id="UP001285441"/>
    </source>
</evidence>
<dbReference type="GO" id="GO:0016616">
    <property type="term" value="F:oxidoreductase activity, acting on the CH-OH group of donors, NAD or NADP as acceptor"/>
    <property type="evidence" value="ECO:0007669"/>
    <property type="project" value="TreeGrafter"/>
</dbReference>
<comment type="similarity">
    <text evidence="1">Belongs to the short-chain dehydrogenases/reductases (SDR) family.</text>
</comment>
<keyword evidence="2" id="KW-0560">Oxidoreductase</keyword>
<dbReference type="Proteomes" id="UP001285441">
    <property type="component" value="Unassembled WGS sequence"/>
</dbReference>
<keyword evidence="4" id="KW-1185">Reference proteome</keyword>
<dbReference type="InterPro" id="IPR036291">
    <property type="entry name" value="NAD(P)-bd_dom_sf"/>
</dbReference>
<comment type="caution">
    <text evidence="3">The sequence shown here is derived from an EMBL/GenBank/DDBJ whole genome shotgun (WGS) entry which is preliminary data.</text>
</comment>
<dbReference type="Gene3D" id="3.40.50.720">
    <property type="entry name" value="NAD(P)-binding Rossmann-like Domain"/>
    <property type="match status" value="1"/>
</dbReference>
<evidence type="ECO:0000256" key="2">
    <source>
        <dbReference type="ARBA" id="ARBA00023002"/>
    </source>
</evidence>
<reference evidence="3" key="2">
    <citation type="submission" date="2023-06" db="EMBL/GenBank/DDBJ databases">
        <authorList>
            <consortium name="Lawrence Berkeley National Laboratory"/>
            <person name="Haridas S."/>
            <person name="Hensen N."/>
            <person name="Bonometti L."/>
            <person name="Westerberg I."/>
            <person name="Brannstrom I.O."/>
            <person name="Guillou S."/>
            <person name="Cros-Aarteil S."/>
            <person name="Calhoun S."/>
            <person name="Kuo A."/>
            <person name="Mondo S."/>
            <person name="Pangilinan J."/>
            <person name="Riley R."/>
            <person name="LaButti K."/>
            <person name="Andreopoulos B."/>
            <person name="Lipzen A."/>
            <person name="Chen C."/>
            <person name="Yanf M."/>
            <person name="Daum C."/>
            <person name="Ng V."/>
            <person name="Clum A."/>
            <person name="Steindorff A."/>
            <person name="Ohm R."/>
            <person name="Martin F."/>
            <person name="Silar P."/>
            <person name="Natvig D."/>
            <person name="Lalanne C."/>
            <person name="Gautier V."/>
            <person name="Ament-velasquez S.L."/>
            <person name="Kruys A."/>
            <person name="Hutchinson M.I."/>
            <person name="Powell A.J."/>
            <person name="Barry K."/>
            <person name="Miller A.N."/>
            <person name="Grigoriev I.V."/>
            <person name="Debuchy R."/>
            <person name="Gladieux P."/>
            <person name="Thoren M.H."/>
            <person name="Johannesson H."/>
        </authorList>
    </citation>
    <scope>NUCLEOTIDE SEQUENCE</scope>
    <source>
        <strain evidence="3">CBS 232.78</strain>
    </source>
</reference>
<dbReference type="AlphaFoldDB" id="A0AAE0JYL8"/>
<dbReference type="PANTHER" id="PTHR42760">
    <property type="entry name" value="SHORT-CHAIN DEHYDROGENASES/REDUCTASES FAMILY MEMBER"/>
    <property type="match status" value="1"/>
</dbReference>
<dbReference type="SUPFAM" id="SSF51735">
    <property type="entry name" value="NAD(P)-binding Rossmann-fold domains"/>
    <property type="match status" value="1"/>
</dbReference>
<organism evidence="3 4">
    <name type="scientific">Podospora didyma</name>
    <dbReference type="NCBI Taxonomy" id="330526"/>
    <lineage>
        <taxon>Eukaryota</taxon>
        <taxon>Fungi</taxon>
        <taxon>Dikarya</taxon>
        <taxon>Ascomycota</taxon>
        <taxon>Pezizomycotina</taxon>
        <taxon>Sordariomycetes</taxon>
        <taxon>Sordariomycetidae</taxon>
        <taxon>Sordariales</taxon>
        <taxon>Podosporaceae</taxon>
        <taxon>Podospora</taxon>
    </lineage>
</organism>
<evidence type="ECO:0000313" key="3">
    <source>
        <dbReference type="EMBL" id="KAK3366427.1"/>
    </source>
</evidence>
<gene>
    <name evidence="3" type="ORF">B0H63DRAFT_442823</name>
</gene>
<dbReference type="PANTHER" id="PTHR42760:SF133">
    <property type="entry name" value="3-OXOACYL-[ACYL-CARRIER-PROTEIN] REDUCTASE"/>
    <property type="match status" value="1"/>
</dbReference>
<dbReference type="EMBL" id="JAULSW010000012">
    <property type="protein sequence ID" value="KAK3366427.1"/>
    <property type="molecule type" value="Genomic_DNA"/>
</dbReference>
<name>A0AAE0JYL8_9PEZI</name>
<dbReference type="InterPro" id="IPR002347">
    <property type="entry name" value="SDR_fam"/>
</dbReference>
<dbReference type="Pfam" id="PF13561">
    <property type="entry name" value="adh_short_C2"/>
    <property type="match status" value="1"/>
</dbReference>
<proteinExistence type="inferred from homology"/>
<reference evidence="3" key="1">
    <citation type="journal article" date="2023" name="Mol. Phylogenet. Evol.">
        <title>Genome-scale phylogeny and comparative genomics of the fungal order Sordariales.</title>
        <authorList>
            <person name="Hensen N."/>
            <person name="Bonometti L."/>
            <person name="Westerberg I."/>
            <person name="Brannstrom I.O."/>
            <person name="Guillou S."/>
            <person name="Cros-Aarteil S."/>
            <person name="Calhoun S."/>
            <person name="Haridas S."/>
            <person name="Kuo A."/>
            <person name="Mondo S."/>
            <person name="Pangilinan J."/>
            <person name="Riley R."/>
            <person name="LaButti K."/>
            <person name="Andreopoulos B."/>
            <person name="Lipzen A."/>
            <person name="Chen C."/>
            <person name="Yan M."/>
            <person name="Daum C."/>
            <person name="Ng V."/>
            <person name="Clum A."/>
            <person name="Steindorff A."/>
            <person name="Ohm R.A."/>
            <person name="Martin F."/>
            <person name="Silar P."/>
            <person name="Natvig D.O."/>
            <person name="Lalanne C."/>
            <person name="Gautier V."/>
            <person name="Ament-Velasquez S.L."/>
            <person name="Kruys A."/>
            <person name="Hutchinson M.I."/>
            <person name="Powell A.J."/>
            <person name="Barry K."/>
            <person name="Miller A.N."/>
            <person name="Grigoriev I.V."/>
            <person name="Debuchy R."/>
            <person name="Gladieux P."/>
            <person name="Hiltunen Thoren M."/>
            <person name="Johannesson H."/>
        </authorList>
    </citation>
    <scope>NUCLEOTIDE SEQUENCE</scope>
    <source>
        <strain evidence="3">CBS 232.78</strain>
    </source>
</reference>
<protein>
    <recommendedName>
        <fullName evidence="5">Short-chain dehydrogenase</fullName>
    </recommendedName>
</protein>
<evidence type="ECO:0000256" key="1">
    <source>
        <dbReference type="ARBA" id="ARBA00006484"/>
    </source>
</evidence>